<accession>A0A0W8E5G2</accession>
<reference evidence="5" key="1">
    <citation type="journal article" date="2015" name="Proc. Natl. Acad. Sci. U.S.A.">
        <title>Networks of energetic and metabolic interactions define dynamics in microbial communities.</title>
        <authorList>
            <person name="Embree M."/>
            <person name="Liu J.K."/>
            <person name="Al-Bassam M.M."/>
            <person name="Zengler K."/>
        </authorList>
    </citation>
    <scope>NUCLEOTIDE SEQUENCE</scope>
</reference>
<gene>
    <name evidence="5" type="ORF">ASZ90_018953</name>
</gene>
<dbReference type="AlphaFoldDB" id="A0A0W8E5G2"/>
<dbReference type="InterPro" id="IPR003702">
    <property type="entry name" value="ActCoA_hydro_N"/>
</dbReference>
<feature type="domain" description="Acetyl-CoA hydrolase/transferase C-terminal" evidence="4">
    <location>
        <begin position="278"/>
        <end position="433"/>
    </location>
</feature>
<dbReference type="Gene3D" id="3.30.750.70">
    <property type="entry name" value="4-hydroxybutyrate coenzyme like domains"/>
    <property type="match status" value="1"/>
</dbReference>
<comment type="similarity">
    <text evidence="1">Belongs to the acetyl-CoA hydrolase/transferase family.</text>
</comment>
<dbReference type="SUPFAM" id="SSF100950">
    <property type="entry name" value="NagB/RpiA/CoA transferase-like"/>
    <property type="match status" value="2"/>
</dbReference>
<dbReference type="InterPro" id="IPR026888">
    <property type="entry name" value="AcetylCoA_hyd_C"/>
</dbReference>
<organism evidence="5">
    <name type="scientific">hydrocarbon metagenome</name>
    <dbReference type="NCBI Taxonomy" id="938273"/>
    <lineage>
        <taxon>unclassified sequences</taxon>
        <taxon>metagenomes</taxon>
        <taxon>ecological metagenomes</taxon>
    </lineage>
</organism>
<dbReference type="GO" id="GO:0006083">
    <property type="term" value="P:acetate metabolic process"/>
    <property type="evidence" value="ECO:0007669"/>
    <property type="project" value="InterPro"/>
</dbReference>
<dbReference type="InterPro" id="IPR046433">
    <property type="entry name" value="ActCoA_hydro"/>
</dbReference>
<dbReference type="Gene3D" id="3.40.1080.20">
    <property type="entry name" value="Acetyl-CoA hydrolase/transferase C-terminal domain"/>
    <property type="match status" value="1"/>
</dbReference>
<dbReference type="PANTHER" id="PTHR21432:SF20">
    <property type="entry name" value="ACETYL-COA HYDROLASE"/>
    <property type="match status" value="1"/>
</dbReference>
<comment type="caution">
    <text evidence="5">The sequence shown here is derived from an EMBL/GenBank/DDBJ whole genome shotgun (WGS) entry which is preliminary data.</text>
</comment>
<dbReference type="InterPro" id="IPR038460">
    <property type="entry name" value="AcetylCoA_hyd_C_sf"/>
</dbReference>
<dbReference type="Pfam" id="PF13336">
    <property type="entry name" value="AcetylCoA_hyd_C"/>
    <property type="match status" value="1"/>
</dbReference>
<dbReference type="InterPro" id="IPR037171">
    <property type="entry name" value="NagB/RpiA_transferase-like"/>
</dbReference>
<protein>
    <submittedName>
        <fullName evidence="5">4-hydroxybutyrate coenzyme a transferase</fullName>
    </submittedName>
</protein>
<evidence type="ECO:0000256" key="2">
    <source>
        <dbReference type="ARBA" id="ARBA00022679"/>
    </source>
</evidence>
<proteinExistence type="inferred from homology"/>
<dbReference type="PANTHER" id="PTHR21432">
    <property type="entry name" value="ACETYL-COA HYDROLASE-RELATED"/>
    <property type="match status" value="1"/>
</dbReference>
<dbReference type="Pfam" id="PF02550">
    <property type="entry name" value="AcetylCoA_hydro"/>
    <property type="match status" value="1"/>
</dbReference>
<evidence type="ECO:0000256" key="1">
    <source>
        <dbReference type="ARBA" id="ARBA00009632"/>
    </source>
</evidence>
<dbReference type="Gene3D" id="3.40.1080.10">
    <property type="entry name" value="Glutaconate Coenzyme A-transferase"/>
    <property type="match status" value="1"/>
</dbReference>
<evidence type="ECO:0000259" key="4">
    <source>
        <dbReference type="Pfam" id="PF13336"/>
    </source>
</evidence>
<evidence type="ECO:0000313" key="5">
    <source>
        <dbReference type="EMBL" id="KUG03654.1"/>
    </source>
</evidence>
<sequence>MKRPYRYTHDWKEEYNKKLRSAEDAVKVVKSFDRVFLPGFGGDPPTLLNELAKRADQLEAVEIVSCNPVIPFEHSKPEYNGIFIDNPWFVGAGARKAVMEGRGTYTPVNFGHYARFMKDVKINVGMIMVSPPDNYGYMSFGIMTGYSAAIVEEADIVILQISEQQPRCLGDCFVHVSEVDYIVEANDPIPAFPKAQASDIDKTMAEIIAAEIEDGSTIQLGVGGTPNTVGMLLASKRELGVHSEMMIDAFIDLLEAGAITNTKKTMHPGKFICTFAGGTRKLYDWMDNNPLVENHPVGYTNDPYIIGQQYKQVSINATLEVDLSGQACSESIGTRQYSGFGGQLDFVRGCMLSPGGKSFLVVPSTAKTKDGIVSSIVPTLKPGAGVTTPRGDIHHVVTEYGMVNLRGKSVRQRAMDLIAIAHPDFRAELKKEAQRLLMMP</sequence>
<evidence type="ECO:0000259" key="3">
    <source>
        <dbReference type="Pfam" id="PF02550"/>
    </source>
</evidence>
<feature type="domain" description="Acetyl-CoA hydrolase/transferase N-terminal" evidence="3">
    <location>
        <begin position="12"/>
        <end position="190"/>
    </location>
</feature>
<name>A0A0W8E5G2_9ZZZZ</name>
<dbReference type="EMBL" id="LNQE01001873">
    <property type="protein sequence ID" value="KUG03654.1"/>
    <property type="molecule type" value="Genomic_DNA"/>
</dbReference>
<dbReference type="GO" id="GO:0008775">
    <property type="term" value="F:acetate CoA-transferase activity"/>
    <property type="evidence" value="ECO:0007669"/>
    <property type="project" value="InterPro"/>
</dbReference>
<keyword evidence="2 5" id="KW-0808">Transferase</keyword>